<dbReference type="OMA" id="DCKLAAY"/>
<name>A0A2G2Y9F5_CAPAN</name>
<dbReference type="Proteomes" id="UP000222542">
    <property type="component" value="Unassembled WGS sequence"/>
</dbReference>
<accession>A0A2G2Y9F5</accession>
<evidence type="ECO:0000313" key="1">
    <source>
        <dbReference type="EMBL" id="PHT66383.1"/>
    </source>
</evidence>
<evidence type="ECO:0008006" key="3">
    <source>
        <dbReference type="Google" id="ProtNLM"/>
    </source>
</evidence>
<dbReference type="SUPFAM" id="SSF56672">
    <property type="entry name" value="DNA/RNA polymerases"/>
    <property type="match status" value="1"/>
</dbReference>
<dbReference type="AlphaFoldDB" id="A0A2G2Y9F5"/>
<gene>
    <name evidence="1" type="ORF">T459_30808</name>
</gene>
<dbReference type="STRING" id="4072.A0A2G2Y9F5"/>
<dbReference type="CDD" id="cd09272">
    <property type="entry name" value="RNase_HI_RT_Ty1"/>
    <property type="match status" value="1"/>
</dbReference>
<comment type="caution">
    <text evidence="1">The sequence shown here is derived from an EMBL/GenBank/DDBJ whole genome shotgun (WGS) entry which is preliminary data.</text>
</comment>
<dbReference type="PANTHER" id="PTHR11439">
    <property type="entry name" value="GAG-POL-RELATED RETROTRANSPOSON"/>
    <property type="match status" value="1"/>
</dbReference>
<proteinExistence type="predicted"/>
<keyword evidence="2" id="KW-1185">Reference proteome</keyword>
<protein>
    <recommendedName>
        <fullName evidence="3">Retrovirus-related Pol polyprotein from transposon TNT 1-94</fullName>
    </recommendedName>
</protein>
<organism evidence="1 2">
    <name type="scientific">Capsicum annuum</name>
    <name type="common">Capsicum pepper</name>
    <dbReference type="NCBI Taxonomy" id="4072"/>
    <lineage>
        <taxon>Eukaryota</taxon>
        <taxon>Viridiplantae</taxon>
        <taxon>Streptophyta</taxon>
        <taxon>Embryophyta</taxon>
        <taxon>Tracheophyta</taxon>
        <taxon>Spermatophyta</taxon>
        <taxon>Magnoliopsida</taxon>
        <taxon>eudicotyledons</taxon>
        <taxon>Gunneridae</taxon>
        <taxon>Pentapetalae</taxon>
        <taxon>asterids</taxon>
        <taxon>lamiids</taxon>
        <taxon>Solanales</taxon>
        <taxon>Solanaceae</taxon>
        <taxon>Solanoideae</taxon>
        <taxon>Capsiceae</taxon>
        <taxon>Capsicum</taxon>
    </lineage>
</organism>
<dbReference type="Gramene" id="PHT66383">
    <property type="protein sequence ID" value="PHT66383"/>
    <property type="gene ID" value="T459_30808"/>
</dbReference>
<evidence type="ECO:0000313" key="2">
    <source>
        <dbReference type="Proteomes" id="UP000222542"/>
    </source>
</evidence>
<dbReference type="InterPro" id="IPR043502">
    <property type="entry name" value="DNA/RNA_pol_sf"/>
</dbReference>
<reference evidence="1 2" key="1">
    <citation type="journal article" date="2014" name="Nat. Genet.">
        <title>Genome sequence of the hot pepper provides insights into the evolution of pungency in Capsicum species.</title>
        <authorList>
            <person name="Kim S."/>
            <person name="Park M."/>
            <person name="Yeom S.I."/>
            <person name="Kim Y.M."/>
            <person name="Lee J.M."/>
            <person name="Lee H.A."/>
            <person name="Seo E."/>
            <person name="Choi J."/>
            <person name="Cheong K."/>
            <person name="Kim K.T."/>
            <person name="Jung K."/>
            <person name="Lee G.W."/>
            <person name="Oh S.K."/>
            <person name="Bae C."/>
            <person name="Kim S.B."/>
            <person name="Lee H.Y."/>
            <person name="Kim S.Y."/>
            <person name="Kim M.S."/>
            <person name="Kang B.C."/>
            <person name="Jo Y.D."/>
            <person name="Yang H.B."/>
            <person name="Jeong H.J."/>
            <person name="Kang W.H."/>
            <person name="Kwon J.K."/>
            <person name="Shin C."/>
            <person name="Lim J.Y."/>
            <person name="Park J.H."/>
            <person name="Huh J.H."/>
            <person name="Kim J.S."/>
            <person name="Kim B.D."/>
            <person name="Cohen O."/>
            <person name="Paran I."/>
            <person name="Suh M.C."/>
            <person name="Lee S.B."/>
            <person name="Kim Y.K."/>
            <person name="Shin Y."/>
            <person name="Noh S.J."/>
            <person name="Park J."/>
            <person name="Seo Y.S."/>
            <person name="Kwon S.Y."/>
            <person name="Kim H.A."/>
            <person name="Park J.M."/>
            <person name="Kim H.J."/>
            <person name="Choi S.B."/>
            <person name="Bosland P.W."/>
            <person name="Reeves G."/>
            <person name="Jo S.H."/>
            <person name="Lee B.W."/>
            <person name="Cho H.T."/>
            <person name="Choi H.S."/>
            <person name="Lee M.S."/>
            <person name="Yu Y."/>
            <person name="Do Choi Y."/>
            <person name="Park B.S."/>
            <person name="van Deynze A."/>
            <person name="Ashrafi H."/>
            <person name="Hill T."/>
            <person name="Kim W.T."/>
            <person name="Pai H.S."/>
            <person name="Ahn H.K."/>
            <person name="Yeam I."/>
            <person name="Giovannoni J.J."/>
            <person name="Rose J.K."/>
            <person name="Sorensen I."/>
            <person name="Lee S.J."/>
            <person name="Kim R.W."/>
            <person name="Choi I.Y."/>
            <person name="Choi B.S."/>
            <person name="Lim J.S."/>
            <person name="Lee Y.H."/>
            <person name="Choi D."/>
        </authorList>
    </citation>
    <scope>NUCLEOTIDE SEQUENCE [LARGE SCALE GENOMIC DNA]</scope>
    <source>
        <strain evidence="2">cv. CM334</strain>
    </source>
</reference>
<dbReference type="PANTHER" id="PTHR11439:SF475">
    <property type="entry name" value="CYSTEINE-RICH RLK (RECEPTOR-LIKE PROTEIN KINASE) 8"/>
    <property type="match status" value="1"/>
</dbReference>
<reference evidence="1 2" key="2">
    <citation type="journal article" date="2017" name="Genome Biol.">
        <title>New reference genome sequences of hot pepper reveal the massive evolution of plant disease-resistance genes by retroduplication.</title>
        <authorList>
            <person name="Kim S."/>
            <person name="Park J."/>
            <person name="Yeom S.I."/>
            <person name="Kim Y.M."/>
            <person name="Seo E."/>
            <person name="Kim K.T."/>
            <person name="Kim M.S."/>
            <person name="Lee J.M."/>
            <person name="Cheong K."/>
            <person name="Shin H.S."/>
            <person name="Kim S.B."/>
            <person name="Han K."/>
            <person name="Lee J."/>
            <person name="Park M."/>
            <person name="Lee H.A."/>
            <person name="Lee H.Y."/>
            <person name="Lee Y."/>
            <person name="Oh S."/>
            <person name="Lee J.H."/>
            <person name="Choi E."/>
            <person name="Choi E."/>
            <person name="Lee S.E."/>
            <person name="Jeon J."/>
            <person name="Kim H."/>
            <person name="Choi G."/>
            <person name="Song H."/>
            <person name="Lee J."/>
            <person name="Lee S.C."/>
            <person name="Kwon J.K."/>
            <person name="Lee H.Y."/>
            <person name="Koo N."/>
            <person name="Hong Y."/>
            <person name="Kim R.W."/>
            <person name="Kang W.H."/>
            <person name="Huh J.H."/>
            <person name="Kang B.C."/>
            <person name="Yang T.J."/>
            <person name="Lee Y.H."/>
            <person name="Bennetzen J.L."/>
            <person name="Choi D."/>
        </authorList>
    </citation>
    <scope>NUCLEOTIDE SEQUENCE [LARGE SCALE GENOMIC DNA]</scope>
    <source>
        <strain evidence="2">cv. CM334</strain>
    </source>
</reference>
<dbReference type="EMBL" id="AYRZ02000012">
    <property type="protein sequence ID" value="PHT66383.1"/>
    <property type="molecule type" value="Genomic_DNA"/>
</dbReference>
<sequence length="131" mass="15094">MYKKGGDCKLAAYFDADYAGVHDTRRSTIGYAFMLGFGEISWCSKRQPTVSLSTTEAEYRATAMTTLECTWLTQLLKDLHQPVEYAIPLYCDNQSAIRLAENPVLHARTKHMEVHYHFIREKVLKEEIQMV</sequence>